<evidence type="ECO:0000313" key="1">
    <source>
        <dbReference type="EMBL" id="GEL99023.1"/>
    </source>
</evidence>
<dbReference type="Proteomes" id="UP000321049">
    <property type="component" value="Unassembled WGS sequence"/>
</dbReference>
<accession>A0A511JN81</accession>
<name>A0A511JN81_9CELL</name>
<keyword evidence="2" id="KW-1185">Reference proteome</keyword>
<reference evidence="1 2" key="1">
    <citation type="submission" date="2019-07" db="EMBL/GenBank/DDBJ databases">
        <title>Whole genome shotgun sequence of Cellulomonas terrae NBRC 100819.</title>
        <authorList>
            <person name="Hosoyama A."/>
            <person name="Uohara A."/>
            <person name="Ohji S."/>
            <person name="Ichikawa N."/>
        </authorList>
    </citation>
    <scope>NUCLEOTIDE SEQUENCE [LARGE SCALE GENOMIC DNA]</scope>
    <source>
        <strain evidence="1 2">NBRC 100819</strain>
    </source>
</reference>
<sequence>MALAELALGHAVTSVVPEGGPLIPFAIIENADGHRALNRFMDELTAAQQHARDQVRVASTAVRAAVAWDGYLTLDGQRQDAVFVEASDRGRASIVVAHRYRDVPGAAEPIGGPVMVERGGPLL</sequence>
<evidence type="ECO:0000313" key="2">
    <source>
        <dbReference type="Proteomes" id="UP000321049"/>
    </source>
</evidence>
<dbReference type="EMBL" id="BJWH01000013">
    <property type="protein sequence ID" value="GEL99023.1"/>
    <property type="molecule type" value="Genomic_DNA"/>
</dbReference>
<gene>
    <name evidence="1" type="ORF">CTE05_25700</name>
</gene>
<comment type="caution">
    <text evidence="1">The sequence shown here is derived from an EMBL/GenBank/DDBJ whole genome shotgun (WGS) entry which is preliminary data.</text>
</comment>
<organism evidence="1 2">
    <name type="scientific">Cellulomonas terrae</name>
    <dbReference type="NCBI Taxonomy" id="311234"/>
    <lineage>
        <taxon>Bacteria</taxon>
        <taxon>Bacillati</taxon>
        <taxon>Actinomycetota</taxon>
        <taxon>Actinomycetes</taxon>
        <taxon>Micrococcales</taxon>
        <taxon>Cellulomonadaceae</taxon>
        <taxon>Cellulomonas</taxon>
    </lineage>
</organism>
<protein>
    <submittedName>
        <fullName evidence="1">Uncharacterized protein</fullName>
    </submittedName>
</protein>
<proteinExistence type="predicted"/>
<dbReference type="AlphaFoldDB" id="A0A511JN81"/>